<dbReference type="AlphaFoldDB" id="A0A5M9JRR9"/>
<organism evidence="1 2">
    <name type="scientific">Monilinia fructicola</name>
    <name type="common">Brown rot fungus</name>
    <name type="synonym">Ciboria fructicola</name>
    <dbReference type="NCBI Taxonomy" id="38448"/>
    <lineage>
        <taxon>Eukaryota</taxon>
        <taxon>Fungi</taxon>
        <taxon>Dikarya</taxon>
        <taxon>Ascomycota</taxon>
        <taxon>Pezizomycotina</taxon>
        <taxon>Leotiomycetes</taxon>
        <taxon>Helotiales</taxon>
        <taxon>Sclerotiniaceae</taxon>
        <taxon>Monilinia</taxon>
    </lineage>
</organism>
<protein>
    <submittedName>
        <fullName evidence="1">Uncharacterized protein</fullName>
    </submittedName>
</protein>
<name>A0A5M9JRR9_MONFR</name>
<sequence length="87" mass="10051">MDILSDRGTKFRLSTQPVILPLKKNKRKFETNLIKYQKSRDKVKVAICKYVVGRSVESLKVNVNRGSIKTFSKHDILTLNTDKENDL</sequence>
<dbReference type="Proteomes" id="UP000322873">
    <property type="component" value="Unassembled WGS sequence"/>
</dbReference>
<accession>A0A5M9JRR9</accession>
<keyword evidence="2" id="KW-1185">Reference proteome</keyword>
<gene>
    <name evidence="1" type="ORF">EYC84_002785</name>
</gene>
<comment type="caution">
    <text evidence="1">The sequence shown here is derived from an EMBL/GenBank/DDBJ whole genome shotgun (WGS) entry which is preliminary data.</text>
</comment>
<evidence type="ECO:0000313" key="1">
    <source>
        <dbReference type="EMBL" id="KAA8570516.1"/>
    </source>
</evidence>
<evidence type="ECO:0000313" key="2">
    <source>
        <dbReference type="Proteomes" id="UP000322873"/>
    </source>
</evidence>
<reference evidence="1 2" key="1">
    <citation type="submission" date="2019-06" db="EMBL/GenBank/DDBJ databases">
        <title>Genome Sequence of the Brown Rot Fungal Pathogen Monilinia fructicola.</title>
        <authorList>
            <person name="De Miccolis Angelini R.M."/>
            <person name="Landi L."/>
            <person name="Abate D."/>
            <person name="Pollastro S."/>
            <person name="Romanazzi G."/>
            <person name="Faretra F."/>
        </authorList>
    </citation>
    <scope>NUCLEOTIDE SEQUENCE [LARGE SCALE GENOMIC DNA]</scope>
    <source>
        <strain evidence="1 2">Mfrc123</strain>
    </source>
</reference>
<dbReference type="EMBL" id="VICG01000007">
    <property type="protein sequence ID" value="KAA8570516.1"/>
    <property type="molecule type" value="Genomic_DNA"/>
</dbReference>
<proteinExistence type="predicted"/>